<dbReference type="AlphaFoldDB" id="A0A3B1BS42"/>
<dbReference type="EMBL" id="UOGD01000077">
    <property type="protein sequence ID" value="VAX17371.1"/>
    <property type="molecule type" value="Genomic_DNA"/>
</dbReference>
<sequence>METENEKIKFKAELINNENEEDNEQTK</sequence>
<proteinExistence type="predicted"/>
<name>A0A3B1BS42_9ZZZZ</name>
<evidence type="ECO:0000256" key="1">
    <source>
        <dbReference type="SAM" id="MobiDB-lite"/>
    </source>
</evidence>
<evidence type="ECO:0000313" key="2">
    <source>
        <dbReference type="EMBL" id="VAX17371.1"/>
    </source>
</evidence>
<accession>A0A3B1BS42</accession>
<feature type="compositionally biased region" description="Basic and acidic residues" evidence="1">
    <location>
        <begin position="1"/>
        <end position="12"/>
    </location>
</feature>
<protein>
    <submittedName>
        <fullName evidence="2">Uncharacterized protein</fullName>
    </submittedName>
</protein>
<reference evidence="2" key="1">
    <citation type="submission" date="2018-06" db="EMBL/GenBank/DDBJ databases">
        <authorList>
            <person name="Zhirakovskaya E."/>
        </authorList>
    </citation>
    <scope>NUCLEOTIDE SEQUENCE</scope>
</reference>
<organism evidence="2">
    <name type="scientific">hydrothermal vent metagenome</name>
    <dbReference type="NCBI Taxonomy" id="652676"/>
    <lineage>
        <taxon>unclassified sequences</taxon>
        <taxon>metagenomes</taxon>
        <taxon>ecological metagenomes</taxon>
    </lineage>
</organism>
<feature type="compositionally biased region" description="Acidic residues" evidence="1">
    <location>
        <begin position="18"/>
        <end position="27"/>
    </location>
</feature>
<gene>
    <name evidence="2" type="ORF">MNBD_IGNAVI01-1653</name>
</gene>
<feature type="region of interest" description="Disordered" evidence="1">
    <location>
        <begin position="1"/>
        <end position="27"/>
    </location>
</feature>